<feature type="signal peptide" evidence="11">
    <location>
        <begin position="1"/>
        <end position="25"/>
    </location>
</feature>
<accession>C1MY30</accession>
<dbReference type="OrthoDB" id="407410at2759"/>
<feature type="compositionally biased region" description="Acidic residues" evidence="9">
    <location>
        <begin position="290"/>
        <end position="313"/>
    </location>
</feature>
<comment type="similarity">
    <text evidence="8">Belongs to the Ca(2+):cation antiporter (CaCA) (TC 2.A.19) family. Cation/calcium exchanger (CCX) subfamily.</text>
</comment>
<organism evidence="14">
    <name type="scientific">Micromonas pusilla (strain CCMP1545)</name>
    <name type="common">Picoplanktonic green alga</name>
    <dbReference type="NCBI Taxonomy" id="564608"/>
    <lineage>
        <taxon>Eukaryota</taxon>
        <taxon>Viridiplantae</taxon>
        <taxon>Chlorophyta</taxon>
        <taxon>Mamiellophyceae</taxon>
        <taxon>Mamiellales</taxon>
        <taxon>Mamiellaceae</taxon>
        <taxon>Micromonas</taxon>
    </lineage>
</organism>
<keyword evidence="2" id="KW-0813">Transport</keyword>
<dbReference type="InterPro" id="IPR051359">
    <property type="entry name" value="CaCA_antiporter"/>
</dbReference>
<feature type="transmembrane region" description="Helical" evidence="10">
    <location>
        <begin position="236"/>
        <end position="259"/>
    </location>
</feature>
<evidence type="ECO:0000256" key="11">
    <source>
        <dbReference type="SAM" id="SignalP"/>
    </source>
</evidence>
<dbReference type="PANTHER" id="PTHR12266">
    <property type="entry name" value="NA+/CA2+ K+ INDEPENDENT EXCHANGER"/>
    <property type="match status" value="1"/>
</dbReference>
<feature type="domain" description="Sodium/calcium exchanger membrane region" evidence="12">
    <location>
        <begin position="157"/>
        <end position="264"/>
    </location>
</feature>
<keyword evidence="3 10" id="KW-0812">Transmembrane</keyword>
<dbReference type="GO" id="GO:0006814">
    <property type="term" value="P:sodium ion transport"/>
    <property type="evidence" value="ECO:0007669"/>
    <property type="project" value="UniProtKB-KW"/>
</dbReference>
<dbReference type="Pfam" id="PF01699">
    <property type="entry name" value="Na_Ca_ex"/>
    <property type="match status" value="1"/>
</dbReference>
<dbReference type="eggNOG" id="KOG2399">
    <property type="taxonomic scope" value="Eukaryota"/>
</dbReference>
<evidence type="ECO:0000259" key="12">
    <source>
        <dbReference type="Pfam" id="PF01699"/>
    </source>
</evidence>
<feature type="region of interest" description="Disordered" evidence="9">
    <location>
        <begin position="283"/>
        <end position="313"/>
    </location>
</feature>
<comment type="subcellular location">
    <subcellularLocation>
        <location evidence="1">Membrane</location>
        <topology evidence="1">Multi-pass membrane protein</topology>
    </subcellularLocation>
</comment>
<feature type="compositionally biased region" description="Pro residues" evidence="9">
    <location>
        <begin position="81"/>
        <end position="92"/>
    </location>
</feature>
<dbReference type="InterPro" id="IPR004837">
    <property type="entry name" value="NaCa_Exmemb"/>
</dbReference>
<feature type="region of interest" description="Disordered" evidence="9">
    <location>
        <begin position="76"/>
        <end position="99"/>
    </location>
</feature>
<feature type="transmembrane region" description="Helical" evidence="10">
    <location>
        <begin position="371"/>
        <end position="390"/>
    </location>
</feature>
<reference evidence="13 14" key="1">
    <citation type="journal article" date="2009" name="Science">
        <title>Green evolution and dynamic adaptations revealed by genomes of the marine picoeukaryotes Micromonas.</title>
        <authorList>
            <person name="Worden A.Z."/>
            <person name="Lee J.H."/>
            <person name="Mock T."/>
            <person name="Rouze P."/>
            <person name="Simmons M.P."/>
            <person name="Aerts A.L."/>
            <person name="Allen A.E."/>
            <person name="Cuvelier M.L."/>
            <person name="Derelle E."/>
            <person name="Everett M.V."/>
            <person name="Foulon E."/>
            <person name="Grimwood J."/>
            <person name="Gundlach H."/>
            <person name="Henrissat B."/>
            <person name="Napoli C."/>
            <person name="McDonald S.M."/>
            <person name="Parker M.S."/>
            <person name="Rombauts S."/>
            <person name="Salamov A."/>
            <person name="Von Dassow P."/>
            <person name="Badger J.H."/>
            <person name="Coutinho P.M."/>
            <person name="Demir E."/>
            <person name="Dubchak I."/>
            <person name="Gentemann C."/>
            <person name="Eikrem W."/>
            <person name="Gready J.E."/>
            <person name="John U."/>
            <person name="Lanier W."/>
            <person name="Lindquist E.A."/>
            <person name="Lucas S."/>
            <person name="Mayer K.F."/>
            <person name="Moreau H."/>
            <person name="Not F."/>
            <person name="Otillar R."/>
            <person name="Panaud O."/>
            <person name="Pangilinan J."/>
            <person name="Paulsen I."/>
            <person name="Piegu B."/>
            <person name="Poliakov A."/>
            <person name="Robbens S."/>
            <person name="Schmutz J."/>
            <person name="Toulza E."/>
            <person name="Wyss T."/>
            <person name="Zelensky A."/>
            <person name="Zhou K."/>
            <person name="Armbrust E.V."/>
            <person name="Bhattacharya D."/>
            <person name="Goodenough U.W."/>
            <person name="Van de Peer Y."/>
            <person name="Grigoriev I.V."/>
        </authorList>
    </citation>
    <scope>NUCLEOTIDE SEQUENCE [LARGE SCALE GENOMIC DNA]</scope>
    <source>
        <strain evidence="13 14">CCMP1545</strain>
    </source>
</reference>
<dbReference type="AlphaFoldDB" id="C1MY30"/>
<dbReference type="GO" id="GO:0016020">
    <property type="term" value="C:membrane"/>
    <property type="evidence" value="ECO:0007669"/>
    <property type="project" value="UniProtKB-SubCell"/>
</dbReference>
<evidence type="ECO:0000256" key="5">
    <source>
        <dbReference type="ARBA" id="ARBA00023053"/>
    </source>
</evidence>
<evidence type="ECO:0000256" key="3">
    <source>
        <dbReference type="ARBA" id="ARBA00022692"/>
    </source>
</evidence>
<keyword evidence="7" id="KW-0406">Ion transport</keyword>
<evidence type="ECO:0000313" key="13">
    <source>
        <dbReference type="EMBL" id="EEH55263.1"/>
    </source>
</evidence>
<evidence type="ECO:0000256" key="10">
    <source>
        <dbReference type="SAM" id="Phobius"/>
    </source>
</evidence>
<keyword evidence="4 10" id="KW-1133">Transmembrane helix</keyword>
<proteinExistence type="inferred from homology"/>
<dbReference type="Proteomes" id="UP000001876">
    <property type="component" value="Unassembled WGS sequence"/>
</dbReference>
<dbReference type="PANTHER" id="PTHR12266:SF0">
    <property type="entry name" value="MITOCHONDRIAL SODIUM_CALCIUM EXCHANGER PROTEIN"/>
    <property type="match status" value="1"/>
</dbReference>
<evidence type="ECO:0000313" key="14">
    <source>
        <dbReference type="Proteomes" id="UP000001876"/>
    </source>
</evidence>
<evidence type="ECO:0000256" key="2">
    <source>
        <dbReference type="ARBA" id="ARBA00022448"/>
    </source>
</evidence>
<evidence type="ECO:0000256" key="4">
    <source>
        <dbReference type="ARBA" id="ARBA00022989"/>
    </source>
</evidence>
<gene>
    <name evidence="13" type="ORF">MICPUCDRAFT_60381</name>
</gene>
<evidence type="ECO:0000256" key="7">
    <source>
        <dbReference type="ARBA" id="ARBA00023201"/>
    </source>
</evidence>
<keyword evidence="5" id="KW-0915">Sodium</keyword>
<feature type="transmembrane region" description="Helical" evidence="10">
    <location>
        <begin position="348"/>
        <end position="365"/>
    </location>
</feature>
<dbReference type="EMBL" id="GG663742">
    <property type="protein sequence ID" value="EEH55263.1"/>
    <property type="molecule type" value="Genomic_DNA"/>
</dbReference>
<feature type="chain" id="PRO_5002912244" evidence="11">
    <location>
        <begin position="26"/>
        <end position="496"/>
    </location>
</feature>
<evidence type="ECO:0000256" key="8">
    <source>
        <dbReference type="ARBA" id="ARBA00038187"/>
    </source>
</evidence>
<dbReference type="GO" id="GO:0008324">
    <property type="term" value="F:monoatomic cation transmembrane transporter activity"/>
    <property type="evidence" value="ECO:0007669"/>
    <property type="project" value="TreeGrafter"/>
</dbReference>
<dbReference type="KEGG" id="mpp:MICPUCDRAFT_60381"/>
<evidence type="ECO:0000256" key="6">
    <source>
        <dbReference type="ARBA" id="ARBA00023136"/>
    </source>
</evidence>
<sequence>MRGRSALVALLALLALLASPGTSVAAAPSGGVRTSAARRWLQKRGGAIDDAIVIPFDDAAHHALDDDVDARAAEWKKNHTAPPPSPLAPPAKNPSDGPVGARVETCKPRAVAKAKRCHYVRHNPACSKDENIVPYLTIHYCHMRRLATLSTALQLSLAVFFISVMAIVAERFFVPSLENVSRALRLPEDVAGATARSVHWSPYDRVGVVLSFGNGAPDVFTQVAAFKGADAEGVSLALGAVFGAGFYVCAVVLPAVVLLTGKKPEAKSPSTIAAATRGKGIRRGLLGGGGDDDDDASDAYDDDDDDETDETDETLTLTRRRGAFHRIAECMSLNHGVDVGKAAFTRDVGFYGAAVATTFGIFLAGDVNAPHAIALGSMYAAYLIALLAPARVRAMLRGLGWGVAPGAAAAFSAEDDLAAAADGEGLTAGLLDADESFEDGYAALIEDGTGVGGAPNVRWGGGGAGSTNGGAGIDENGAFSLHWFPYDRVGMVNVDP</sequence>
<evidence type="ECO:0000256" key="1">
    <source>
        <dbReference type="ARBA" id="ARBA00004141"/>
    </source>
</evidence>
<evidence type="ECO:0000256" key="9">
    <source>
        <dbReference type="SAM" id="MobiDB-lite"/>
    </source>
</evidence>
<keyword evidence="6 10" id="KW-0472">Membrane</keyword>
<name>C1MY30_MICPC</name>
<dbReference type="RefSeq" id="XP_003060494.1">
    <property type="nucleotide sequence ID" value="XM_003060448.1"/>
</dbReference>
<protein>
    <submittedName>
        <fullName evidence="13">Ca2+:Cation antiporter family</fullName>
    </submittedName>
</protein>
<keyword evidence="14" id="KW-1185">Reference proteome</keyword>
<keyword evidence="11" id="KW-0732">Signal</keyword>
<keyword evidence="7" id="KW-0739">Sodium transport</keyword>
<dbReference type="GeneID" id="9686239"/>